<reference evidence="2 3" key="1">
    <citation type="submission" date="2023-03" db="EMBL/GenBank/DDBJ databases">
        <title>Novel Species.</title>
        <authorList>
            <person name="Ma S."/>
        </authorList>
    </citation>
    <scope>NUCLEOTIDE SEQUENCE [LARGE SCALE GENOMIC DNA]</scope>
    <source>
        <strain evidence="2 3">B11</strain>
    </source>
</reference>
<accession>A0ABZ2YEP1</accession>
<keyword evidence="2" id="KW-0808">Transferase</keyword>
<dbReference type="InterPro" id="IPR050508">
    <property type="entry name" value="Methyltransf_Superfamily"/>
</dbReference>
<keyword evidence="2" id="KW-0489">Methyltransferase</keyword>
<proteinExistence type="predicted"/>
<dbReference type="Proteomes" id="UP001461341">
    <property type="component" value="Chromosome"/>
</dbReference>
<dbReference type="Pfam" id="PF08241">
    <property type="entry name" value="Methyltransf_11"/>
    <property type="match status" value="1"/>
</dbReference>
<evidence type="ECO:0000313" key="2">
    <source>
        <dbReference type="EMBL" id="WZL76324.1"/>
    </source>
</evidence>
<dbReference type="EMBL" id="CP121689">
    <property type="protein sequence ID" value="WZL76324.1"/>
    <property type="molecule type" value="Genomic_DNA"/>
</dbReference>
<dbReference type="PANTHER" id="PTHR42912">
    <property type="entry name" value="METHYLTRANSFERASE"/>
    <property type="match status" value="1"/>
</dbReference>
<evidence type="ECO:0000313" key="3">
    <source>
        <dbReference type="Proteomes" id="UP001461341"/>
    </source>
</evidence>
<dbReference type="RefSeq" id="WP_369018482.1">
    <property type="nucleotide sequence ID" value="NZ_CP121689.1"/>
</dbReference>
<name>A0ABZ2YEP1_9BACT</name>
<dbReference type="PANTHER" id="PTHR42912:SF80">
    <property type="entry name" value="METHYLTRANSFERASE DOMAIN-CONTAINING PROTEIN"/>
    <property type="match status" value="1"/>
</dbReference>
<dbReference type="SUPFAM" id="SSF53335">
    <property type="entry name" value="S-adenosyl-L-methionine-dependent methyltransferases"/>
    <property type="match status" value="1"/>
</dbReference>
<dbReference type="InterPro" id="IPR029063">
    <property type="entry name" value="SAM-dependent_MTases_sf"/>
</dbReference>
<protein>
    <submittedName>
        <fullName evidence="2">Class I SAM-dependent methyltransferase</fullName>
        <ecNumber evidence="2">2.1.1.-</ecNumber>
    </submittedName>
</protein>
<dbReference type="GO" id="GO:0008168">
    <property type="term" value="F:methyltransferase activity"/>
    <property type="evidence" value="ECO:0007669"/>
    <property type="project" value="UniProtKB-KW"/>
</dbReference>
<dbReference type="Gene3D" id="3.40.50.150">
    <property type="entry name" value="Vaccinia Virus protein VP39"/>
    <property type="match status" value="1"/>
</dbReference>
<dbReference type="CDD" id="cd02440">
    <property type="entry name" value="AdoMet_MTases"/>
    <property type="match status" value="1"/>
</dbReference>
<evidence type="ECO:0000259" key="1">
    <source>
        <dbReference type="Pfam" id="PF08241"/>
    </source>
</evidence>
<dbReference type="GO" id="GO:0032259">
    <property type="term" value="P:methylation"/>
    <property type="evidence" value="ECO:0007669"/>
    <property type="project" value="UniProtKB-KW"/>
</dbReference>
<sequence>MSIFDSYSMEYDEWYDKNRLAYLSEIEALKQVVPRGGKGLEIGVGTGRFAVPLGVSFGVDPSEKMLEIAKERGVKAFLGKGEQLPFGEAEFDFVLMVVTLCFVDNPDLVLSESRRVLRDGGKIIIGIVDKNSYLGRLYQQKKQQGHKFYEKANFYSVDEVIGLLKRHNFDEIVTYQTIFQPLEELKEVEKPEKGYGKGSFVVICGRKG</sequence>
<organism evidence="2 3">
    <name type="scientific">Thermatribacter velox</name>
    <dbReference type="NCBI Taxonomy" id="3039681"/>
    <lineage>
        <taxon>Bacteria</taxon>
        <taxon>Pseudomonadati</taxon>
        <taxon>Atribacterota</taxon>
        <taxon>Atribacteria</taxon>
        <taxon>Atribacterales</taxon>
        <taxon>Thermatribacteraceae</taxon>
        <taxon>Thermatribacter</taxon>
    </lineage>
</organism>
<feature type="domain" description="Methyltransferase type 11" evidence="1">
    <location>
        <begin position="40"/>
        <end position="125"/>
    </location>
</feature>
<dbReference type="InterPro" id="IPR013216">
    <property type="entry name" value="Methyltransf_11"/>
</dbReference>
<dbReference type="EC" id="2.1.1.-" evidence="2"/>
<gene>
    <name evidence="2" type="ORF">QBE54_00910</name>
</gene>
<keyword evidence="3" id="KW-1185">Reference proteome</keyword>